<gene>
    <name evidence="1" type="ORF">VNO77_22235</name>
</gene>
<organism evidence="1 2">
    <name type="scientific">Canavalia gladiata</name>
    <name type="common">Sword bean</name>
    <name type="synonym">Dolichos gladiatus</name>
    <dbReference type="NCBI Taxonomy" id="3824"/>
    <lineage>
        <taxon>Eukaryota</taxon>
        <taxon>Viridiplantae</taxon>
        <taxon>Streptophyta</taxon>
        <taxon>Embryophyta</taxon>
        <taxon>Tracheophyta</taxon>
        <taxon>Spermatophyta</taxon>
        <taxon>Magnoliopsida</taxon>
        <taxon>eudicotyledons</taxon>
        <taxon>Gunneridae</taxon>
        <taxon>Pentapetalae</taxon>
        <taxon>rosids</taxon>
        <taxon>fabids</taxon>
        <taxon>Fabales</taxon>
        <taxon>Fabaceae</taxon>
        <taxon>Papilionoideae</taxon>
        <taxon>50 kb inversion clade</taxon>
        <taxon>NPAAA clade</taxon>
        <taxon>indigoferoid/millettioid clade</taxon>
        <taxon>Phaseoleae</taxon>
        <taxon>Canavalia</taxon>
    </lineage>
</organism>
<dbReference type="AlphaFoldDB" id="A0AAN9L2P1"/>
<proteinExistence type="predicted"/>
<sequence>MIRNMNTLEAACNGYPSSNESGLVKVVRSFEELINGRRNKMEVMVVLVFEGQNSETFSSKGKNMVRKMTLHNSNNELLSN</sequence>
<name>A0AAN9L2P1_CANGL</name>
<comment type="caution">
    <text evidence="1">The sequence shown here is derived from an EMBL/GenBank/DDBJ whole genome shotgun (WGS) entry which is preliminary data.</text>
</comment>
<keyword evidence="2" id="KW-1185">Reference proteome</keyword>
<accession>A0AAN9L2P1</accession>
<reference evidence="1 2" key="1">
    <citation type="submission" date="2024-01" db="EMBL/GenBank/DDBJ databases">
        <title>The genomes of 5 underutilized Papilionoideae crops provide insights into root nodulation and disease resistanc.</title>
        <authorList>
            <person name="Jiang F."/>
        </authorList>
    </citation>
    <scope>NUCLEOTIDE SEQUENCE [LARGE SCALE GENOMIC DNA]</scope>
    <source>
        <strain evidence="1">LVBAO_FW01</strain>
        <tissue evidence="1">Leaves</tissue>
    </source>
</reference>
<dbReference type="EMBL" id="JAYMYQ010000005">
    <property type="protein sequence ID" value="KAK7328139.1"/>
    <property type="molecule type" value="Genomic_DNA"/>
</dbReference>
<protein>
    <submittedName>
        <fullName evidence="1">Uncharacterized protein</fullName>
    </submittedName>
</protein>
<evidence type="ECO:0000313" key="2">
    <source>
        <dbReference type="Proteomes" id="UP001367508"/>
    </source>
</evidence>
<evidence type="ECO:0000313" key="1">
    <source>
        <dbReference type="EMBL" id="KAK7328139.1"/>
    </source>
</evidence>
<dbReference type="Proteomes" id="UP001367508">
    <property type="component" value="Unassembled WGS sequence"/>
</dbReference>